<dbReference type="AlphaFoldDB" id="A0A141DX01"/>
<evidence type="ECO:0000313" key="1">
    <source>
        <dbReference type="EMBL" id="ALA39875.1"/>
    </source>
</evidence>
<proteinExistence type="predicted"/>
<name>A0A141DX01_MEPME</name>
<sequence length="31" mass="3117">PESQVVLGANVTVMGGSKGPGSEFPLLQCLT</sequence>
<gene>
    <name evidence="1" type="primary">TG</name>
</gene>
<accession>A0A141DX01</accession>
<reference evidence="1" key="1">
    <citation type="journal article" date="2015" name="Mol. Biol. Evol.">
        <title>Exploring Massive Incomplete Lineage Sorting in Arctoids (Laurasiatheria, Carnivora).</title>
        <authorList>
            <person name="Doronina L."/>
            <person name="Churakov G."/>
            <person name="Shi J."/>
            <person name="Brosius J."/>
            <person name="Baertsch R."/>
            <person name="Clawson H."/>
            <person name="Schmitz J."/>
        </authorList>
    </citation>
    <scope>NUCLEOTIDE SEQUENCE</scope>
</reference>
<organism evidence="1">
    <name type="scientific">Mephitis mephitis</name>
    <name type="common">Striped skunk</name>
    <name type="synonym">Viverra mephitis</name>
    <dbReference type="NCBI Taxonomy" id="30548"/>
    <lineage>
        <taxon>Eukaryota</taxon>
        <taxon>Metazoa</taxon>
        <taxon>Chordata</taxon>
        <taxon>Craniata</taxon>
        <taxon>Vertebrata</taxon>
        <taxon>Euteleostomi</taxon>
        <taxon>Mammalia</taxon>
        <taxon>Eutheria</taxon>
        <taxon>Laurasiatheria</taxon>
        <taxon>Carnivora</taxon>
        <taxon>Caniformia</taxon>
        <taxon>Musteloidea</taxon>
        <taxon>Mephitidae</taxon>
        <taxon>Mephitis</taxon>
    </lineage>
</organism>
<feature type="non-terminal residue" evidence="1">
    <location>
        <position position="1"/>
    </location>
</feature>
<dbReference type="EMBL" id="KT265501">
    <property type="protein sequence ID" value="ALA39875.1"/>
    <property type="molecule type" value="Genomic_DNA"/>
</dbReference>
<protein>
    <submittedName>
        <fullName evidence="1">Thyroglobulin</fullName>
    </submittedName>
</protein>
<feature type="non-terminal residue" evidence="1">
    <location>
        <position position="31"/>
    </location>
</feature>